<feature type="compositionally biased region" description="Basic and acidic residues" evidence="12">
    <location>
        <begin position="1"/>
        <end position="10"/>
    </location>
</feature>
<gene>
    <name evidence="15" type="ORF">LSP00402_LOCUS22434</name>
</gene>
<dbReference type="EMBL" id="HBHP01036444">
    <property type="protein sequence ID" value="CAD9778418.1"/>
    <property type="molecule type" value="Transcribed_RNA"/>
</dbReference>
<evidence type="ECO:0000259" key="13">
    <source>
        <dbReference type="PROSITE" id="PS50059"/>
    </source>
</evidence>
<dbReference type="GO" id="GO:0042025">
    <property type="term" value="C:host cell nucleus"/>
    <property type="evidence" value="ECO:0007669"/>
    <property type="project" value="UniProtKB-SubCell"/>
</dbReference>
<dbReference type="GO" id="GO:0005634">
    <property type="term" value="C:nucleus"/>
    <property type="evidence" value="ECO:0007669"/>
    <property type="project" value="TreeGrafter"/>
</dbReference>
<evidence type="ECO:0000256" key="11">
    <source>
        <dbReference type="RuleBase" id="RU363014"/>
    </source>
</evidence>
<dbReference type="PROSITE" id="PS50059">
    <property type="entry name" value="FKBP_PPIASE"/>
    <property type="match status" value="1"/>
</dbReference>
<evidence type="ECO:0000256" key="9">
    <source>
        <dbReference type="ARBA" id="ARBA00066165"/>
    </source>
</evidence>
<evidence type="ECO:0000313" key="15">
    <source>
        <dbReference type="EMBL" id="CAD9778418.1"/>
    </source>
</evidence>
<dbReference type="EC" id="5.2.1.8" evidence="11"/>
<comment type="catalytic activity">
    <reaction evidence="1 10 11">
        <text>[protein]-peptidylproline (omega=180) = [protein]-peptidylproline (omega=0)</text>
        <dbReference type="Rhea" id="RHEA:16237"/>
        <dbReference type="Rhea" id="RHEA-COMP:10747"/>
        <dbReference type="Rhea" id="RHEA-COMP:10748"/>
        <dbReference type="ChEBI" id="CHEBI:83833"/>
        <dbReference type="ChEBI" id="CHEBI:83834"/>
        <dbReference type="EC" id="5.2.1.8"/>
    </reaction>
</comment>
<dbReference type="InterPro" id="IPR000297">
    <property type="entry name" value="PPIase_PpiC"/>
</dbReference>
<dbReference type="Pfam" id="PF00254">
    <property type="entry name" value="FKBP_C"/>
    <property type="match status" value="1"/>
</dbReference>
<accession>A0A7S2XKE8</accession>
<dbReference type="SUPFAM" id="SSF54534">
    <property type="entry name" value="FKBP-like"/>
    <property type="match status" value="2"/>
</dbReference>
<proteinExistence type="predicted"/>
<feature type="region of interest" description="Disordered" evidence="12">
    <location>
        <begin position="1"/>
        <end position="20"/>
    </location>
</feature>
<evidence type="ECO:0000256" key="3">
    <source>
        <dbReference type="ARBA" id="ARBA00004192"/>
    </source>
</evidence>
<reference evidence="15" key="1">
    <citation type="submission" date="2021-01" db="EMBL/GenBank/DDBJ databases">
        <authorList>
            <person name="Corre E."/>
            <person name="Pelletier E."/>
            <person name="Niang G."/>
            <person name="Scheremetjew M."/>
            <person name="Finn R."/>
            <person name="Kale V."/>
            <person name="Holt S."/>
            <person name="Cochrane G."/>
            <person name="Meng A."/>
            <person name="Brown T."/>
            <person name="Cohen L."/>
        </authorList>
    </citation>
    <scope>NUCLEOTIDE SEQUENCE</scope>
    <source>
        <strain evidence="15">CCMP622</strain>
    </source>
</reference>
<protein>
    <recommendedName>
        <fullName evidence="11">Peptidyl-prolyl cis-trans isomerase</fullName>
        <ecNumber evidence="11">5.2.1.8</ecNumber>
    </recommendedName>
</protein>
<dbReference type="Pfam" id="PF00639">
    <property type="entry name" value="Rotamase"/>
    <property type="match status" value="1"/>
</dbReference>
<dbReference type="GO" id="GO:0003755">
    <property type="term" value="F:peptidyl-prolyl cis-trans isomerase activity"/>
    <property type="evidence" value="ECO:0007669"/>
    <property type="project" value="UniProtKB-UniRule"/>
</dbReference>
<evidence type="ECO:0000256" key="5">
    <source>
        <dbReference type="ARBA" id="ARBA00023110"/>
    </source>
</evidence>
<evidence type="ECO:0000256" key="10">
    <source>
        <dbReference type="PROSITE-ProRule" id="PRU00277"/>
    </source>
</evidence>
<dbReference type="AlphaFoldDB" id="A0A7S2XKE8"/>
<feature type="domain" description="PPIase FKBP-type" evidence="13">
    <location>
        <begin position="20"/>
        <end position="113"/>
    </location>
</feature>
<organism evidence="15">
    <name type="scientific">Lotharella oceanica</name>
    <dbReference type="NCBI Taxonomy" id="641309"/>
    <lineage>
        <taxon>Eukaryota</taxon>
        <taxon>Sar</taxon>
        <taxon>Rhizaria</taxon>
        <taxon>Cercozoa</taxon>
        <taxon>Chlorarachniophyceae</taxon>
        <taxon>Lotharella</taxon>
    </lineage>
</organism>
<keyword evidence="7 10" id="KW-0413">Isomerase</keyword>
<keyword evidence="6" id="KW-1035">Host cytoplasm</keyword>
<dbReference type="InterPro" id="IPR046357">
    <property type="entry name" value="PPIase_dom_sf"/>
</dbReference>
<dbReference type="PROSITE" id="PS50198">
    <property type="entry name" value="PPIC_PPIASE_2"/>
    <property type="match status" value="1"/>
</dbReference>
<evidence type="ECO:0000256" key="8">
    <source>
        <dbReference type="ARBA" id="ARBA00054022"/>
    </source>
</evidence>
<sequence length="231" mass="24850">MSTWKKEIVTEGKGPTPKKGDKVTVHCTGYGKNNDLSKKFWSTKDPGQKPFTFAIGQGNVISAWDEGVMTMKIGERAKITAPPHCAYGKGGFPSWGIMPNSTLIFDIELLSSKGMVRASHILVKHQESRRLASWKDPAGVEIKKRTVQDADNILEGYLSTIKSASDAKSTFAEIAKKNSDCGSAKNGGDLGPFGPGDMQKAFEDGTYSLKVGEISGIIHSASGSHIIMRTG</sequence>
<dbReference type="InterPro" id="IPR051370">
    <property type="entry name" value="PPIase_Pin1"/>
</dbReference>
<dbReference type="Gene3D" id="3.10.50.40">
    <property type="match status" value="2"/>
</dbReference>
<name>A0A7S2XKE8_9EUKA</name>
<dbReference type="GO" id="GO:0005829">
    <property type="term" value="C:cytosol"/>
    <property type="evidence" value="ECO:0007669"/>
    <property type="project" value="TreeGrafter"/>
</dbReference>
<feature type="domain" description="PpiC" evidence="14">
    <location>
        <begin position="113"/>
        <end position="231"/>
    </location>
</feature>
<evidence type="ECO:0000259" key="14">
    <source>
        <dbReference type="PROSITE" id="PS50198"/>
    </source>
</evidence>
<dbReference type="FunFam" id="3.10.50.40:FF:000010">
    <property type="entry name" value="Peptidyl-prolyl cis-trans isomerase Pin1"/>
    <property type="match status" value="1"/>
</dbReference>
<dbReference type="PANTHER" id="PTHR10657">
    <property type="entry name" value="PEPTIDYL-PROLYL CIS-TRANS ISOMERASE"/>
    <property type="match status" value="1"/>
</dbReference>
<comment type="function">
    <text evidence="8">Peptidyl-prolyl cis/trans isomerase (PPIase) that acts as a key virulence factor by promoting host leukocyte transformation. Binds to and isomerizes specific phosphorylated Ser/Thr-Pro (pSer/Thr-Pro) motifs in a subset of proteins, resulting in conformational changes in the proteins. Promotes host leukocyte transformation by binding to phosphorylated host FBXW7, disrupting dimerization and promoting FBXW7 autoubiquitination and subsequent degradation. Degradation of host FBXW7, leads to stabilization of JUN, which promotes cell transformation.</text>
</comment>
<dbReference type="InterPro" id="IPR001179">
    <property type="entry name" value="PPIase_FKBP_dom"/>
</dbReference>
<dbReference type="PANTHER" id="PTHR10657:SF4">
    <property type="entry name" value="PEPTIDYL-PROLYL CIS-TRANS ISOMERASE-RELATED"/>
    <property type="match status" value="1"/>
</dbReference>
<evidence type="ECO:0000256" key="2">
    <source>
        <dbReference type="ARBA" id="ARBA00004147"/>
    </source>
</evidence>
<evidence type="ECO:0000256" key="6">
    <source>
        <dbReference type="ARBA" id="ARBA00023200"/>
    </source>
</evidence>
<dbReference type="GO" id="GO:0030430">
    <property type="term" value="C:host cell cytoplasm"/>
    <property type="evidence" value="ECO:0007669"/>
    <property type="project" value="UniProtKB-SubCell"/>
</dbReference>
<keyword evidence="5 10" id="KW-0697">Rotamase</keyword>
<evidence type="ECO:0000256" key="7">
    <source>
        <dbReference type="ARBA" id="ARBA00023235"/>
    </source>
</evidence>
<keyword evidence="4" id="KW-1048">Host nucleus</keyword>
<comment type="subunit">
    <text evidence="9">Interacts with host FBXW7; leading to FBXW7 autoubiquitination and subsequent degradation.</text>
</comment>
<evidence type="ECO:0000256" key="12">
    <source>
        <dbReference type="SAM" id="MobiDB-lite"/>
    </source>
</evidence>
<comment type="subcellular location">
    <subcellularLocation>
        <location evidence="3">Host cytoplasm</location>
    </subcellularLocation>
    <subcellularLocation>
        <location evidence="2">Host nucleus</location>
    </subcellularLocation>
</comment>
<evidence type="ECO:0000256" key="4">
    <source>
        <dbReference type="ARBA" id="ARBA00022562"/>
    </source>
</evidence>
<evidence type="ECO:0000256" key="1">
    <source>
        <dbReference type="ARBA" id="ARBA00000971"/>
    </source>
</evidence>